<dbReference type="EMBL" id="JAHUZD010000024">
    <property type="protein sequence ID" value="KAI3406440.2"/>
    <property type="molecule type" value="Genomic_DNA"/>
</dbReference>
<evidence type="ECO:0000259" key="7">
    <source>
        <dbReference type="Pfam" id="PF13874"/>
    </source>
</evidence>
<evidence type="ECO:0000256" key="6">
    <source>
        <dbReference type="SAM" id="MobiDB-lite"/>
    </source>
</evidence>
<dbReference type="GO" id="GO:0017056">
    <property type="term" value="F:structural constituent of nuclear pore"/>
    <property type="evidence" value="ECO:0007669"/>
    <property type="project" value="TreeGrafter"/>
</dbReference>
<dbReference type="Proteomes" id="UP001202479">
    <property type="component" value="Unassembled WGS sequence"/>
</dbReference>
<evidence type="ECO:0000256" key="5">
    <source>
        <dbReference type="ARBA" id="ARBA00023242"/>
    </source>
</evidence>
<dbReference type="AlphaFoldDB" id="A0AAI9T104"/>
<keyword evidence="4" id="KW-0906">Nuclear pore complex</keyword>
<organism evidence="8 9">
    <name type="scientific">Candida oxycetoniae</name>
    <dbReference type="NCBI Taxonomy" id="497107"/>
    <lineage>
        <taxon>Eukaryota</taxon>
        <taxon>Fungi</taxon>
        <taxon>Dikarya</taxon>
        <taxon>Ascomycota</taxon>
        <taxon>Saccharomycotina</taxon>
        <taxon>Pichiomycetes</taxon>
        <taxon>Debaryomycetaceae</taxon>
        <taxon>Candida/Lodderomyces clade</taxon>
        <taxon>Candida</taxon>
    </lineage>
</organism>
<feature type="region of interest" description="Disordered" evidence="6">
    <location>
        <begin position="26"/>
        <end position="232"/>
    </location>
</feature>
<evidence type="ECO:0000256" key="1">
    <source>
        <dbReference type="ARBA" id="ARBA00004567"/>
    </source>
</evidence>
<dbReference type="PANTHER" id="PTHR13000">
    <property type="entry name" value="NUCLEOPORIN P54"/>
    <property type="match status" value="1"/>
</dbReference>
<keyword evidence="4" id="KW-0509">mRNA transport</keyword>
<dbReference type="Pfam" id="PF13634">
    <property type="entry name" value="Nucleoporin_FG"/>
    <property type="match status" value="3"/>
</dbReference>
<dbReference type="GeneID" id="73378538"/>
<reference evidence="8" key="1">
    <citation type="journal article" date="2022" name="DNA Res.">
        <title>Genome analysis of five recently described species of the CUG-Ser clade uncovers Candida theae as a new hybrid lineage with pathogenic potential in the Candida parapsilosis species complex.</title>
        <authorList>
            <person name="Mixao V."/>
            <person name="Del Olmo V."/>
            <person name="Hegedusova E."/>
            <person name="Saus E."/>
            <person name="Pryszcz L."/>
            <person name="Cillingova A."/>
            <person name="Nosek J."/>
            <person name="Gabaldon T."/>
        </authorList>
    </citation>
    <scope>NUCLEOTIDE SEQUENCE</scope>
    <source>
        <strain evidence="8">CBS 10844</strain>
    </source>
</reference>
<keyword evidence="3" id="KW-0813">Transport</keyword>
<dbReference type="InterPro" id="IPR025712">
    <property type="entry name" value="Nup54_alpha-helical_dom"/>
</dbReference>
<feature type="compositionally biased region" description="Low complexity" evidence="6">
    <location>
        <begin position="45"/>
        <end position="58"/>
    </location>
</feature>
<dbReference type="PANTHER" id="PTHR13000:SF0">
    <property type="entry name" value="NUCLEOPORIN P54"/>
    <property type="match status" value="1"/>
</dbReference>
<name>A0AAI9T104_9ASCO</name>
<accession>A0AAI9T104</accession>
<comment type="subcellular location">
    <subcellularLocation>
        <location evidence="2">Nucleus membrane</location>
        <topology evidence="2">Peripheral membrane protein</topology>
        <orientation evidence="2">Nucleoplasmic side</orientation>
    </subcellularLocation>
    <subcellularLocation>
        <location evidence="1">Nucleus</location>
        <location evidence="1">Nuclear pore complex</location>
    </subcellularLocation>
</comment>
<comment type="caution">
    <text evidence="8">The sequence shown here is derived from an EMBL/GenBank/DDBJ whole genome shotgun (WGS) entry which is preliminary data.</text>
</comment>
<dbReference type="GO" id="GO:0044613">
    <property type="term" value="C:nuclear pore central transport channel"/>
    <property type="evidence" value="ECO:0007669"/>
    <property type="project" value="TreeGrafter"/>
</dbReference>
<evidence type="ECO:0000313" key="9">
    <source>
        <dbReference type="Proteomes" id="UP001202479"/>
    </source>
</evidence>
<evidence type="ECO:0000313" key="8">
    <source>
        <dbReference type="EMBL" id="KAI3406440.2"/>
    </source>
</evidence>
<proteinExistence type="predicted"/>
<feature type="compositionally biased region" description="Polar residues" evidence="6">
    <location>
        <begin position="72"/>
        <end position="94"/>
    </location>
</feature>
<feature type="compositionally biased region" description="Low complexity" evidence="6">
    <location>
        <begin position="267"/>
        <end position="285"/>
    </location>
</feature>
<evidence type="ECO:0000256" key="2">
    <source>
        <dbReference type="ARBA" id="ARBA00004620"/>
    </source>
</evidence>
<dbReference type="GO" id="GO:0036228">
    <property type="term" value="P:protein localization to nuclear inner membrane"/>
    <property type="evidence" value="ECO:0007669"/>
    <property type="project" value="TreeGrafter"/>
</dbReference>
<evidence type="ECO:0000256" key="3">
    <source>
        <dbReference type="ARBA" id="ARBA00022448"/>
    </source>
</evidence>
<protein>
    <submittedName>
        <fullName evidence="8">NUP57</fullName>
    </submittedName>
</protein>
<keyword evidence="4" id="KW-0653">Protein transport</keyword>
<dbReference type="RefSeq" id="XP_049182185.1">
    <property type="nucleotide sequence ID" value="XM_049326881.1"/>
</dbReference>
<feature type="domain" description="Nucleoporin Nup54 alpha-helical" evidence="7">
    <location>
        <begin position="382"/>
        <end position="520"/>
    </location>
</feature>
<dbReference type="InterPro" id="IPR025574">
    <property type="entry name" value="Nucleoporin_FG_rpt"/>
</dbReference>
<feature type="region of interest" description="Disordered" evidence="6">
    <location>
        <begin position="248"/>
        <end position="285"/>
    </location>
</feature>
<feature type="compositionally biased region" description="Polar residues" evidence="6">
    <location>
        <begin position="101"/>
        <end position="122"/>
    </location>
</feature>
<dbReference type="GO" id="GO:0006607">
    <property type="term" value="P:NLS-bearing protein import into nucleus"/>
    <property type="evidence" value="ECO:0007669"/>
    <property type="project" value="TreeGrafter"/>
</dbReference>
<sequence length="603" mass="63630">MFGTSSNSGTGGGLFGSSNANSNSNSNTFGGGIFGNRAASTSFGSQQQQQQPQQQSQQNAFGQSGTSGGLFGQSQSNNTGSANTGLFGSSQPKSSGGLLFGSNQLKSTTPTTNIFGSNTGNSAFGKPAGTSTGGGLFGNTQQSGTGAIGGLFGNTQQSGTGATGGLFGNTQQSGTGATGGLFGNTQQSGTGATGGLFGNTQQSGTGATGGLFGNTQQSGTGATGGLFGNTQQSGTGATGGLFGGNQGGLFGSSNNQSGTLFGSKPATTTTGGTLFGQQQQQQPQQIGVVPTNTTNYQQPSFSWSQSQQSNVLNFNQNQTKTLGQSVNQQPNPNQYLYTPAINDQLAKIWEQWDPNSAKCGLKTHFYNKFDDQQINQLLLQPRPANETVEDWDKAMAERPGPNFYPQKITSFTEVAQRIEAQLNQVAKSRVILNTINERLNTLSAKHDLENTTRILKAKARHTQLSRRVLRLATVLAILKLKGYPLLPEEEEIAKQFDILTSKINDPNSPIGKLSDIFAKLAILKERAEDLNSQFDQSMHSLNGSLSNDISAKEQAKEDSDNNEDAIDKIAKILLRQQMGLNYLNDVLEKDSEKVKKLVEVKSK</sequence>
<dbReference type="Pfam" id="PF13874">
    <property type="entry name" value="Nup54"/>
    <property type="match status" value="1"/>
</dbReference>
<gene>
    <name evidence="8" type="ORF">KGF56_000921</name>
</gene>
<keyword evidence="5" id="KW-0539">Nucleus</keyword>
<evidence type="ECO:0000256" key="4">
    <source>
        <dbReference type="ARBA" id="ARBA00023132"/>
    </source>
</evidence>
<keyword evidence="9" id="KW-1185">Reference proteome</keyword>
<keyword evidence="4" id="KW-0811">Translocation</keyword>
<dbReference type="GO" id="GO:0006999">
    <property type="term" value="P:nuclear pore organization"/>
    <property type="evidence" value="ECO:0007669"/>
    <property type="project" value="TreeGrafter"/>
</dbReference>
<dbReference type="GO" id="GO:0031965">
    <property type="term" value="C:nuclear membrane"/>
    <property type="evidence" value="ECO:0007669"/>
    <property type="project" value="UniProtKB-SubCell"/>
</dbReference>
<dbReference type="InterPro" id="IPR024864">
    <property type="entry name" value="Nup54/Nup57/Nup44"/>
</dbReference>